<dbReference type="EMBL" id="SWKV01000005">
    <property type="protein sequence ID" value="KAF3046092.1"/>
    <property type="molecule type" value="Genomic_DNA"/>
</dbReference>
<comment type="caution">
    <text evidence="1">The sequence shown here is derived from an EMBL/GenBank/DDBJ whole genome shotgun (WGS) entry which is preliminary data.</text>
</comment>
<evidence type="ECO:0000313" key="1">
    <source>
        <dbReference type="EMBL" id="KAF3046092.1"/>
    </source>
</evidence>
<dbReference type="SUPFAM" id="SSF51182">
    <property type="entry name" value="RmlC-like cupins"/>
    <property type="match status" value="1"/>
</dbReference>
<accession>A0A9P4X021</accession>
<organism evidence="1 2">
    <name type="scientific">Didymella heteroderae</name>
    <dbReference type="NCBI Taxonomy" id="1769908"/>
    <lineage>
        <taxon>Eukaryota</taxon>
        <taxon>Fungi</taxon>
        <taxon>Dikarya</taxon>
        <taxon>Ascomycota</taxon>
        <taxon>Pezizomycotina</taxon>
        <taxon>Dothideomycetes</taxon>
        <taxon>Pleosporomycetidae</taxon>
        <taxon>Pleosporales</taxon>
        <taxon>Pleosporineae</taxon>
        <taxon>Didymellaceae</taxon>
        <taxon>Didymella</taxon>
    </lineage>
</organism>
<dbReference type="Gene3D" id="2.60.120.10">
    <property type="entry name" value="Jelly Rolls"/>
    <property type="match status" value="1"/>
</dbReference>
<dbReference type="CDD" id="cd02208">
    <property type="entry name" value="cupin_RmlC-like"/>
    <property type="match status" value="1"/>
</dbReference>
<protein>
    <submittedName>
        <fullName evidence="1">Uncharacterized protein</fullName>
    </submittedName>
</protein>
<dbReference type="Proteomes" id="UP000758155">
    <property type="component" value="Unassembled WGS sequence"/>
</dbReference>
<gene>
    <name evidence="1" type="ORF">E8E12_011010</name>
</gene>
<proteinExistence type="predicted"/>
<name>A0A9P4X021_9PLEO</name>
<keyword evidence="2" id="KW-1185">Reference proteome</keyword>
<reference evidence="1" key="1">
    <citation type="submission" date="2019-04" db="EMBL/GenBank/DDBJ databases">
        <title>Sequencing of skin fungus with MAO and IRED activity.</title>
        <authorList>
            <person name="Marsaioli A.J."/>
            <person name="Bonatto J.M.C."/>
            <person name="Reis Junior O."/>
        </authorList>
    </citation>
    <scope>NUCLEOTIDE SEQUENCE</scope>
    <source>
        <strain evidence="1">28M1</strain>
    </source>
</reference>
<dbReference type="AlphaFoldDB" id="A0A9P4X021"/>
<dbReference type="OrthoDB" id="9976870at2759"/>
<dbReference type="InterPro" id="IPR011051">
    <property type="entry name" value="RmlC_Cupin_sf"/>
</dbReference>
<dbReference type="InterPro" id="IPR014710">
    <property type="entry name" value="RmlC-like_jellyroll"/>
</dbReference>
<evidence type="ECO:0000313" key="2">
    <source>
        <dbReference type="Proteomes" id="UP000758155"/>
    </source>
</evidence>
<sequence length="231" mass="25975">MATLSPDTITDIKTAKTISGPHSLYNDSFTLEFLEPPPALDATVLMRSTYLAPSNKLGKSHPQAPPLHLHFLQAETFFVTKGIIGTTLGYSTQDQSWKAGSHHEIAPWTPHCFWPHPDAREDSTVYVWAHPDAGDEAMDCLFFENLLRYMSDVCEGKAKLDLVQVLAMQHASASAPVVFPTAWWLGPLRWWVPWTVQKGIAGVGRLCGYKALMQKYTGEEEWEEYLRTKRA</sequence>